<name>A0A1F5F3M3_9BACT</name>
<keyword evidence="10 14" id="KW-1133">Transmembrane helix</keyword>
<comment type="similarity">
    <text evidence="2 14">In the C-terminal section; belongs to the peptidase M41 family.</text>
</comment>
<comment type="caution">
    <text evidence="17">The sequence shown here is derived from an EMBL/GenBank/DDBJ whole genome shotgun (WGS) entry which is preliminary data.</text>
</comment>
<dbReference type="Gene3D" id="1.10.8.60">
    <property type="match status" value="1"/>
</dbReference>
<dbReference type="GO" id="GO:0004222">
    <property type="term" value="F:metalloendopeptidase activity"/>
    <property type="evidence" value="ECO:0007669"/>
    <property type="project" value="InterPro"/>
</dbReference>
<evidence type="ECO:0000256" key="7">
    <source>
        <dbReference type="ARBA" id="ARBA00022801"/>
    </source>
</evidence>
<dbReference type="GO" id="GO:0004176">
    <property type="term" value="F:ATP-dependent peptidase activity"/>
    <property type="evidence" value="ECO:0007669"/>
    <property type="project" value="InterPro"/>
</dbReference>
<keyword evidence="8 14" id="KW-0862">Zinc</keyword>
<dbReference type="GO" id="GO:0016887">
    <property type="term" value="F:ATP hydrolysis activity"/>
    <property type="evidence" value="ECO:0007669"/>
    <property type="project" value="UniProtKB-UniRule"/>
</dbReference>
<keyword evidence="17" id="KW-0132">Cell division</keyword>
<comment type="similarity">
    <text evidence="15">Belongs to the AAA ATPase family.</text>
</comment>
<keyword evidence="9 14" id="KW-0067">ATP-binding</keyword>
<dbReference type="Pfam" id="PF01434">
    <property type="entry name" value="Peptidase_M41"/>
    <property type="match status" value="1"/>
</dbReference>
<evidence type="ECO:0000256" key="6">
    <source>
        <dbReference type="ARBA" id="ARBA00022741"/>
    </source>
</evidence>
<dbReference type="EMBL" id="MFAK01000038">
    <property type="protein sequence ID" value="OGD74257.1"/>
    <property type="molecule type" value="Genomic_DNA"/>
</dbReference>
<gene>
    <name evidence="14" type="primary">ftsH</name>
    <name evidence="17" type="ORF">A2228_03640</name>
</gene>
<evidence type="ECO:0000256" key="14">
    <source>
        <dbReference type="HAMAP-Rule" id="MF_01458"/>
    </source>
</evidence>
<dbReference type="HAMAP" id="MF_01458">
    <property type="entry name" value="FtsH"/>
    <property type="match status" value="1"/>
</dbReference>
<dbReference type="SUPFAM" id="SSF52540">
    <property type="entry name" value="P-loop containing nucleoside triphosphate hydrolases"/>
    <property type="match status" value="1"/>
</dbReference>
<dbReference type="FunFam" id="1.10.8.60:FF:000001">
    <property type="entry name" value="ATP-dependent zinc metalloprotease FtsH"/>
    <property type="match status" value="1"/>
</dbReference>
<dbReference type="InterPro" id="IPR041569">
    <property type="entry name" value="AAA_lid_3"/>
</dbReference>
<comment type="function">
    <text evidence="14">Acts as a processive, ATP-dependent zinc metallopeptidase for both cytoplasmic and membrane proteins. Plays a role in the quality control of integral membrane proteins.</text>
</comment>
<comment type="similarity">
    <text evidence="13 14">In the central section; belongs to the AAA ATPase family.</text>
</comment>
<dbReference type="InterPro" id="IPR027417">
    <property type="entry name" value="P-loop_NTPase"/>
</dbReference>
<dbReference type="GO" id="GO:0006508">
    <property type="term" value="P:proteolysis"/>
    <property type="evidence" value="ECO:0007669"/>
    <property type="project" value="UniProtKB-KW"/>
</dbReference>
<evidence type="ECO:0000259" key="16">
    <source>
        <dbReference type="SMART" id="SM00382"/>
    </source>
</evidence>
<feature type="active site" evidence="14">
    <location>
        <position position="427"/>
    </location>
</feature>
<dbReference type="InterPro" id="IPR005936">
    <property type="entry name" value="FtsH"/>
</dbReference>
<dbReference type="InterPro" id="IPR003960">
    <property type="entry name" value="ATPase_AAA_CS"/>
</dbReference>
<evidence type="ECO:0000256" key="5">
    <source>
        <dbReference type="ARBA" id="ARBA00022723"/>
    </source>
</evidence>
<dbReference type="NCBIfam" id="TIGR01241">
    <property type="entry name" value="FtsH_fam"/>
    <property type="match status" value="1"/>
</dbReference>
<keyword evidence="11 14" id="KW-0482">Metalloprotease</keyword>
<comment type="subunit">
    <text evidence="14">Homohexamer.</text>
</comment>
<dbReference type="FunFam" id="1.20.58.760:FF:000001">
    <property type="entry name" value="ATP-dependent zinc metalloprotease FtsH"/>
    <property type="match status" value="1"/>
</dbReference>
<dbReference type="GO" id="GO:0030163">
    <property type="term" value="P:protein catabolic process"/>
    <property type="evidence" value="ECO:0007669"/>
    <property type="project" value="UniProtKB-UniRule"/>
</dbReference>
<evidence type="ECO:0000256" key="13">
    <source>
        <dbReference type="ARBA" id="ARBA00061570"/>
    </source>
</evidence>
<evidence type="ECO:0000256" key="12">
    <source>
        <dbReference type="ARBA" id="ARBA00023136"/>
    </source>
</evidence>
<sequence length="619" mass="68310">MWSFKFDLKKLIVWSLILFLFAPALFSYLNGGVKDSSITITQAMADIREGKIEKVEVLGDSVVLNYPDKEIKLSTKETGQSFTELLTQYEIDPNTVNFEIANGSFLDKLGSILNILSFVLMALFLVMIFRQMRGGNGGAGGGGMFGMGKSKAKLFAKGKQNVKFDDVAGVDEAKAELVEVVDFLKNPEKYKKVGARTPKGVLLVGPAGVGKTLMARAVAGEAGVSFFSMAGSEFMEMLVGVGASRVRDLFETAKKAAPAIIFIDEIDAIGRTRGYGSMGGHDERDQTLNQILVEMDGFAANESVIVMAATNRPDVLDQALIRPGRFDRRVTLDMPDIEGRKAILAIHAVGKPFAKDLNWTMAARRTVGFSGADLENMLNEAAIKIARENRKEITFADIEDSATKVKLGPEKKRMFNKEEREMTAYHEAGHAVVTHFLAHTDPVHRISIVSRGQALGFTLIPPDQDKYQKTRTELLEEICTLLGGRAAEKLVYDELTAGASSDIDKVTRIARAMVVDYGMSALGPIDFGQSELSEWGRTYMEQSDVSDSKRSEIDSEVKRIVTACEKVAGEVLRNERKAMDAVVIALMERESLEREEFEKIVKVTKEQIKKTKKYKVVYS</sequence>
<dbReference type="InterPro" id="IPR037219">
    <property type="entry name" value="Peptidase_M41-like"/>
</dbReference>
<evidence type="ECO:0000256" key="11">
    <source>
        <dbReference type="ARBA" id="ARBA00023049"/>
    </source>
</evidence>
<dbReference type="Pfam" id="PF17862">
    <property type="entry name" value="AAA_lid_3"/>
    <property type="match status" value="1"/>
</dbReference>
<accession>A0A1F5F3M3</accession>
<feature type="binding site" evidence="14">
    <location>
        <position position="426"/>
    </location>
    <ligand>
        <name>Zn(2+)</name>
        <dbReference type="ChEBI" id="CHEBI:29105"/>
        <note>catalytic</note>
    </ligand>
</feature>
<evidence type="ECO:0000256" key="2">
    <source>
        <dbReference type="ARBA" id="ARBA00010044"/>
    </source>
</evidence>
<dbReference type="Gene3D" id="3.40.50.300">
    <property type="entry name" value="P-loop containing nucleotide triphosphate hydrolases"/>
    <property type="match status" value="1"/>
</dbReference>
<organism evidence="17 18">
    <name type="scientific">Candidatus Collierbacteria bacterium RIFOXYA2_FULL_46_10</name>
    <dbReference type="NCBI Taxonomy" id="1817726"/>
    <lineage>
        <taxon>Bacteria</taxon>
        <taxon>Candidatus Collieribacteriota</taxon>
    </lineage>
</organism>
<evidence type="ECO:0000256" key="9">
    <source>
        <dbReference type="ARBA" id="ARBA00022840"/>
    </source>
</evidence>
<dbReference type="Pfam" id="PF00004">
    <property type="entry name" value="AAA"/>
    <property type="match status" value="1"/>
</dbReference>
<evidence type="ECO:0000256" key="3">
    <source>
        <dbReference type="ARBA" id="ARBA00022670"/>
    </source>
</evidence>
<evidence type="ECO:0000256" key="10">
    <source>
        <dbReference type="ARBA" id="ARBA00022989"/>
    </source>
</evidence>
<dbReference type="PROSITE" id="PS00674">
    <property type="entry name" value="AAA"/>
    <property type="match status" value="1"/>
</dbReference>
<dbReference type="EC" id="3.4.24.-" evidence="14"/>
<evidence type="ECO:0000256" key="1">
    <source>
        <dbReference type="ARBA" id="ARBA00004370"/>
    </source>
</evidence>
<proteinExistence type="inferred from homology"/>
<keyword evidence="17" id="KW-0131">Cell cycle</keyword>
<evidence type="ECO:0000256" key="8">
    <source>
        <dbReference type="ARBA" id="ARBA00022833"/>
    </source>
</evidence>
<dbReference type="GO" id="GO:0008270">
    <property type="term" value="F:zinc ion binding"/>
    <property type="evidence" value="ECO:0007669"/>
    <property type="project" value="UniProtKB-UniRule"/>
</dbReference>
<evidence type="ECO:0000256" key="15">
    <source>
        <dbReference type="RuleBase" id="RU003651"/>
    </source>
</evidence>
<comment type="subcellular location">
    <subcellularLocation>
        <location evidence="14">Cell membrane</location>
        <topology evidence="14">Multi-pass membrane protein</topology>
        <orientation evidence="14">Cytoplasmic side</orientation>
    </subcellularLocation>
    <subcellularLocation>
        <location evidence="1">Membrane</location>
    </subcellularLocation>
</comment>
<protein>
    <recommendedName>
        <fullName evidence="14">ATP-dependent zinc metalloprotease FtsH</fullName>
        <ecNumber evidence="14">3.4.24.-</ecNumber>
    </recommendedName>
</protein>
<evidence type="ECO:0000313" key="18">
    <source>
        <dbReference type="Proteomes" id="UP000176191"/>
    </source>
</evidence>
<feature type="transmembrane region" description="Helical" evidence="14">
    <location>
        <begin position="111"/>
        <end position="129"/>
    </location>
</feature>
<dbReference type="GO" id="GO:0005886">
    <property type="term" value="C:plasma membrane"/>
    <property type="evidence" value="ECO:0007669"/>
    <property type="project" value="UniProtKB-SubCell"/>
</dbReference>
<evidence type="ECO:0000313" key="17">
    <source>
        <dbReference type="EMBL" id="OGD74257.1"/>
    </source>
</evidence>
<dbReference type="SUPFAM" id="SSF140990">
    <property type="entry name" value="FtsH protease domain-like"/>
    <property type="match status" value="1"/>
</dbReference>
<dbReference type="CDD" id="cd19501">
    <property type="entry name" value="RecA-like_FtsH"/>
    <property type="match status" value="1"/>
</dbReference>
<comment type="cofactor">
    <cofactor evidence="14">
        <name>Zn(2+)</name>
        <dbReference type="ChEBI" id="CHEBI:29105"/>
    </cofactor>
    <text evidence="14">Binds 1 zinc ion per subunit.</text>
</comment>
<dbReference type="InterPro" id="IPR003959">
    <property type="entry name" value="ATPase_AAA_core"/>
</dbReference>
<keyword evidence="12 14" id="KW-0472">Membrane</keyword>
<feature type="binding site" evidence="14">
    <location>
        <position position="502"/>
    </location>
    <ligand>
        <name>Zn(2+)</name>
        <dbReference type="ChEBI" id="CHEBI:29105"/>
        <note>catalytic</note>
    </ligand>
</feature>
<feature type="binding site" evidence="14">
    <location>
        <position position="430"/>
    </location>
    <ligand>
        <name>Zn(2+)</name>
        <dbReference type="ChEBI" id="CHEBI:29105"/>
        <note>catalytic</note>
    </ligand>
</feature>
<comment type="caution">
    <text evidence="14">Lacks conserved residue(s) required for the propagation of feature annotation.</text>
</comment>
<dbReference type="InterPro" id="IPR000642">
    <property type="entry name" value="Peptidase_M41"/>
</dbReference>
<keyword evidence="4 14" id="KW-0812">Transmembrane</keyword>
<evidence type="ECO:0000256" key="4">
    <source>
        <dbReference type="ARBA" id="ARBA00022692"/>
    </source>
</evidence>
<feature type="transmembrane region" description="Helical" evidence="14">
    <location>
        <begin position="12"/>
        <end position="29"/>
    </location>
</feature>
<keyword evidence="7 14" id="KW-0378">Hydrolase</keyword>
<keyword evidence="14" id="KW-1003">Cell membrane</keyword>
<dbReference type="PANTHER" id="PTHR23076:SF97">
    <property type="entry name" value="ATP-DEPENDENT ZINC METALLOPROTEASE YME1L1"/>
    <property type="match status" value="1"/>
</dbReference>
<dbReference type="SMART" id="SM00382">
    <property type="entry name" value="AAA"/>
    <property type="match status" value="1"/>
</dbReference>
<dbReference type="Gene3D" id="1.20.58.760">
    <property type="entry name" value="Peptidase M41"/>
    <property type="match status" value="1"/>
</dbReference>
<keyword evidence="5 14" id="KW-0479">Metal-binding</keyword>
<dbReference type="PANTHER" id="PTHR23076">
    <property type="entry name" value="METALLOPROTEASE M41 FTSH"/>
    <property type="match status" value="1"/>
</dbReference>
<dbReference type="AlphaFoldDB" id="A0A1F5F3M3"/>
<dbReference type="InterPro" id="IPR003593">
    <property type="entry name" value="AAA+_ATPase"/>
</dbReference>
<dbReference type="FunFam" id="3.40.50.300:FF:000001">
    <property type="entry name" value="ATP-dependent zinc metalloprotease FtsH"/>
    <property type="match status" value="1"/>
</dbReference>
<dbReference type="GO" id="GO:0005524">
    <property type="term" value="F:ATP binding"/>
    <property type="evidence" value="ECO:0007669"/>
    <property type="project" value="UniProtKB-UniRule"/>
</dbReference>
<keyword evidence="3 14" id="KW-0645">Protease</keyword>
<dbReference type="GO" id="GO:0051301">
    <property type="term" value="P:cell division"/>
    <property type="evidence" value="ECO:0007669"/>
    <property type="project" value="UniProtKB-KW"/>
</dbReference>
<feature type="domain" description="AAA+ ATPase" evidence="16">
    <location>
        <begin position="197"/>
        <end position="336"/>
    </location>
</feature>
<keyword evidence="6 14" id="KW-0547">Nucleotide-binding</keyword>
<dbReference type="Proteomes" id="UP000176191">
    <property type="component" value="Unassembled WGS sequence"/>
</dbReference>
<reference evidence="17 18" key="1">
    <citation type="journal article" date="2016" name="Nat. Commun.">
        <title>Thousands of microbial genomes shed light on interconnected biogeochemical processes in an aquifer system.</title>
        <authorList>
            <person name="Anantharaman K."/>
            <person name="Brown C.T."/>
            <person name="Hug L.A."/>
            <person name="Sharon I."/>
            <person name="Castelle C.J."/>
            <person name="Probst A.J."/>
            <person name="Thomas B.C."/>
            <person name="Singh A."/>
            <person name="Wilkins M.J."/>
            <person name="Karaoz U."/>
            <person name="Brodie E.L."/>
            <person name="Williams K.H."/>
            <person name="Hubbard S.S."/>
            <person name="Banfield J.F."/>
        </authorList>
    </citation>
    <scope>NUCLEOTIDE SEQUENCE [LARGE SCALE GENOMIC DNA]</scope>
</reference>